<dbReference type="SUPFAM" id="SSF111283">
    <property type="entry name" value="Putative modulator of DNA gyrase, PmbA/TldD"/>
    <property type="match status" value="1"/>
</dbReference>
<dbReference type="Pfam" id="PF19290">
    <property type="entry name" value="PmbA_TldD_2nd"/>
    <property type="match status" value="1"/>
</dbReference>
<dbReference type="PANTHER" id="PTHR43666:SF1">
    <property type="entry name" value="CONSERVED PROTEIN"/>
    <property type="match status" value="1"/>
</dbReference>
<dbReference type="GO" id="GO:0006508">
    <property type="term" value="P:proteolysis"/>
    <property type="evidence" value="ECO:0007669"/>
    <property type="project" value="InterPro"/>
</dbReference>
<feature type="domain" description="Metalloprotease TldD/E C-terminal" evidence="3">
    <location>
        <begin position="249"/>
        <end position="463"/>
    </location>
</feature>
<gene>
    <name evidence="5" type="ORF">DGD08_07530</name>
</gene>
<evidence type="ECO:0000313" key="6">
    <source>
        <dbReference type="Proteomes" id="UP000264071"/>
    </source>
</evidence>
<dbReference type="Gene3D" id="3.30.2290.10">
    <property type="entry name" value="PmbA/TldD superfamily"/>
    <property type="match status" value="1"/>
</dbReference>
<feature type="domain" description="Metalloprotease TldD/E N-terminal" evidence="2">
    <location>
        <begin position="53"/>
        <end position="115"/>
    </location>
</feature>
<evidence type="ECO:0000313" key="5">
    <source>
        <dbReference type="EMBL" id="HCT57052.1"/>
    </source>
</evidence>
<dbReference type="AlphaFoldDB" id="A0A3D4V8J7"/>
<dbReference type="InterPro" id="IPR036059">
    <property type="entry name" value="TldD/PmbA_sf"/>
</dbReference>
<dbReference type="InterPro" id="IPR035068">
    <property type="entry name" value="TldD/PmbA_N"/>
</dbReference>
<dbReference type="Pfam" id="PF01523">
    <property type="entry name" value="PmbA_TldD_1st"/>
    <property type="match status" value="1"/>
</dbReference>
<dbReference type="InterPro" id="IPR045570">
    <property type="entry name" value="Metalloprtase-TldD/E_cen_dom"/>
</dbReference>
<dbReference type="InterPro" id="IPR002510">
    <property type="entry name" value="Metalloprtase-TldD/E_N"/>
</dbReference>
<dbReference type="EMBL" id="DPIY01000006">
    <property type="protein sequence ID" value="HCT57052.1"/>
    <property type="molecule type" value="Genomic_DNA"/>
</dbReference>
<organism evidence="5 6">
    <name type="scientific">Gemmatimonas aurantiaca</name>
    <dbReference type="NCBI Taxonomy" id="173480"/>
    <lineage>
        <taxon>Bacteria</taxon>
        <taxon>Pseudomonadati</taxon>
        <taxon>Gemmatimonadota</taxon>
        <taxon>Gemmatimonadia</taxon>
        <taxon>Gemmatimonadales</taxon>
        <taxon>Gemmatimonadaceae</taxon>
        <taxon>Gemmatimonas</taxon>
    </lineage>
</organism>
<proteinExistence type="inferred from homology"/>
<dbReference type="GO" id="GO:0008237">
    <property type="term" value="F:metallopeptidase activity"/>
    <property type="evidence" value="ECO:0007669"/>
    <property type="project" value="InterPro"/>
</dbReference>
<dbReference type="Pfam" id="PF19289">
    <property type="entry name" value="PmbA_TldD_3rd"/>
    <property type="match status" value="1"/>
</dbReference>
<dbReference type="Proteomes" id="UP000264071">
    <property type="component" value="Unassembled WGS sequence"/>
</dbReference>
<dbReference type="OMA" id="TRNGVWL"/>
<feature type="domain" description="Metalloprotease TldD/E central" evidence="4">
    <location>
        <begin position="150"/>
        <end position="241"/>
    </location>
</feature>
<reference evidence="5 6" key="1">
    <citation type="journal article" date="2018" name="Nat. Biotechnol.">
        <title>A standardized bacterial taxonomy based on genome phylogeny substantially revises the tree of life.</title>
        <authorList>
            <person name="Parks D.H."/>
            <person name="Chuvochina M."/>
            <person name="Waite D.W."/>
            <person name="Rinke C."/>
            <person name="Skarshewski A."/>
            <person name="Chaumeil P.A."/>
            <person name="Hugenholtz P."/>
        </authorList>
    </citation>
    <scope>NUCLEOTIDE SEQUENCE [LARGE SCALE GENOMIC DNA]</scope>
    <source>
        <strain evidence="5">UBA8844</strain>
    </source>
</reference>
<accession>A0A3D4V8J7</accession>
<evidence type="ECO:0000259" key="3">
    <source>
        <dbReference type="Pfam" id="PF19289"/>
    </source>
</evidence>
<dbReference type="PANTHER" id="PTHR43666">
    <property type="entry name" value="TLDD PROTEIN"/>
    <property type="match status" value="1"/>
</dbReference>
<sequence length="470" mass="50501">MSHIITSRDGAPKSLFASTDSEQRAPLGVLTRDEAQAVIERAVKLSKADAVRVSVQSNRETNLRFADNQLSTSGATTNTTIRVQSVFGKRKASVVTNDRSPEGLQRAVQQSEALAKLAPEDPEYLGELPAQQYQPVNAWFDRTADLTAEDRAKAALSALAPARAGKELTVAGFIICNAGATAIGTNAGLFAYHRATTANYTLTARTNDGTGSGWAGAEDNDWSRIDFQDVANRAIDKARRSRNPVAIEPGRYTVIFEPEAAANLVGLMGNAFQARAADEGRSAFSKPGGTKLGEKIVDERVTLLSNPADPLVLGSPFDNEGLPMSSQTWVKNGVLNQLAYNRFWANKQGKTPTGGTGGLRMADGTESLESLIASTTRGVLVTRLFYLRPLDQRTLMYTGLTRDGTFLIENGKIARPVKNFRFNDSPLFMLNNLEGIGKSVRTAGGEGGPGVVMPPIKVRDFNFSSLSDAV</sequence>
<comment type="caution">
    <text evidence="5">The sequence shown here is derived from an EMBL/GenBank/DDBJ whole genome shotgun (WGS) entry which is preliminary data.</text>
</comment>
<comment type="similarity">
    <text evidence="1">Belongs to the peptidase U62 family.</text>
</comment>
<dbReference type="InterPro" id="IPR045569">
    <property type="entry name" value="Metalloprtase-TldD/E_C"/>
</dbReference>
<protein>
    <submittedName>
        <fullName evidence="5">TldD/PmbA family protein</fullName>
    </submittedName>
</protein>
<evidence type="ECO:0000259" key="4">
    <source>
        <dbReference type="Pfam" id="PF19290"/>
    </source>
</evidence>
<evidence type="ECO:0000256" key="1">
    <source>
        <dbReference type="ARBA" id="ARBA00005836"/>
    </source>
</evidence>
<evidence type="ECO:0000259" key="2">
    <source>
        <dbReference type="Pfam" id="PF01523"/>
    </source>
</evidence>
<name>A0A3D4V8J7_9BACT</name>